<gene>
    <name evidence="1" type="ORF">Q4568_05900</name>
</gene>
<dbReference type="SUPFAM" id="SSF54593">
    <property type="entry name" value="Glyoxalase/Bleomycin resistance protein/Dihydroxybiphenyl dioxygenase"/>
    <property type="match status" value="1"/>
</dbReference>
<sequence length="45" mass="5199">MDVEIKHSTQQHELATHPTGLSLFIRDPDRNVIEFIEYTGLNAFN</sequence>
<dbReference type="EMBL" id="JAUOPU010000004">
    <property type="protein sequence ID" value="MDO6542054.1"/>
    <property type="molecule type" value="Genomic_DNA"/>
</dbReference>
<reference evidence="1" key="1">
    <citation type="submission" date="2023-07" db="EMBL/GenBank/DDBJ databases">
        <title>Genome content predicts the carbon catabolic preferences of heterotrophic bacteria.</title>
        <authorList>
            <person name="Gralka M."/>
        </authorList>
    </citation>
    <scope>NUCLEOTIDE SEQUENCE</scope>
    <source>
        <strain evidence="1">G2M05</strain>
    </source>
</reference>
<evidence type="ECO:0000313" key="2">
    <source>
        <dbReference type="Proteomes" id="UP001170624"/>
    </source>
</evidence>
<accession>A0AAW7Y3P9</accession>
<dbReference type="RefSeq" id="WP_303498658.1">
    <property type="nucleotide sequence ID" value="NZ_JAUOPU010000004.1"/>
</dbReference>
<protein>
    <recommendedName>
        <fullName evidence="3">Glyoxalase</fullName>
    </recommendedName>
</protein>
<evidence type="ECO:0000313" key="1">
    <source>
        <dbReference type="EMBL" id="MDO6542054.1"/>
    </source>
</evidence>
<dbReference type="InterPro" id="IPR029068">
    <property type="entry name" value="Glyas_Bleomycin-R_OHBP_Dase"/>
</dbReference>
<comment type="caution">
    <text evidence="1">The sequence shown here is derived from an EMBL/GenBank/DDBJ whole genome shotgun (WGS) entry which is preliminary data.</text>
</comment>
<name>A0AAW7Y3P9_9GAMM</name>
<dbReference type="Proteomes" id="UP001170624">
    <property type="component" value="Unassembled WGS sequence"/>
</dbReference>
<dbReference type="AlphaFoldDB" id="A0AAW7Y3P9"/>
<proteinExistence type="predicted"/>
<evidence type="ECO:0008006" key="3">
    <source>
        <dbReference type="Google" id="ProtNLM"/>
    </source>
</evidence>
<organism evidence="1 2">
    <name type="scientific">Photobacterium sanguinicancri</name>
    <dbReference type="NCBI Taxonomy" id="875932"/>
    <lineage>
        <taxon>Bacteria</taxon>
        <taxon>Pseudomonadati</taxon>
        <taxon>Pseudomonadota</taxon>
        <taxon>Gammaproteobacteria</taxon>
        <taxon>Vibrionales</taxon>
        <taxon>Vibrionaceae</taxon>
        <taxon>Photobacterium</taxon>
    </lineage>
</organism>